<dbReference type="InterPro" id="IPR013783">
    <property type="entry name" value="Ig-like_fold"/>
</dbReference>
<protein>
    <submittedName>
        <fullName evidence="1">Uncharacterized protein</fullName>
    </submittedName>
</protein>
<sequence length="249" mass="28028">MATVISSSVFSPTNFLSFPLSQRSLELNPHPARRNLCCSGKKYSKGRAAKSDEELCDELREFIESMGLPEDHLPSISELRDNGRKDLANIVRRRGYKAITELLLNSNSAIEGDNLNDINHLKSLLCQKETELSQLKKQIEDEKFALVNLRARVKAELGDIQCSIADKDAELRAAQEYLNGLKEVHINYRTNGQVVEVAGSFNGWQHKVRMDLDHSSECIDSPDSRQPVKICTTLQFSLRPQKCVCIVLV</sequence>
<dbReference type="PANTHER" id="PTHR47434">
    <property type="entry name" value="PROTEIN PTST HOMOLOG 3, CHLOROPLASTIC"/>
    <property type="match status" value="1"/>
</dbReference>
<gene>
    <name evidence="1" type="ORF">ZIOFF_041689</name>
</gene>
<dbReference type="Proteomes" id="UP000734854">
    <property type="component" value="Unassembled WGS sequence"/>
</dbReference>
<reference evidence="1 2" key="1">
    <citation type="submission" date="2020-08" db="EMBL/GenBank/DDBJ databases">
        <title>Plant Genome Project.</title>
        <authorList>
            <person name="Zhang R.-G."/>
        </authorList>
    </citation>
    <scope>NUCLEOTIDE SEQUENCE [LARGE SCALE GENOMIC DNA]</scope>
    <source>
        <tissue evidence="1">Rhizome</tissue>
    </source>
</reference>
<dbReference type="AlphaFoldDB" id="A0A8J5L630"/>
<comment type="caution">
    <text evidence="1">The sequence shown here is derived from an EMBL/GenBank/DDBJ whole genome shotgun (WGS) entry which is preliminary data.</text>
</comment>
<dbReference type="Gene3D" id="2.60.40.10">
    <property type="entry name" value="Immunoglobulins"/>
    <property type="match status" value="1"/>
</dbReference>
<evidence type="ECO:0000313" key="2">
    <source>
        <dbReference type="Proteomes" id="UP000734854"/>
    </source>
</evidence>
<dbReference type="EMBL" id="JACMSC010000011">
    <property type="protein sequence ID" value="KAG6501805.1"/>
    <property type="molecule type" value="Genomic_DNA"/>
</dbReference>
<evidence type="ECO:0000313" key="1">
    <source>
        <dbReference type="EMBL" id="KAG6501805.1"/>
    </source>
</evidence>
<organism evidence="1 2">
    <name type="scientific">Zingiber officinale</name>
    <name type="common">Ginger</name>
    <name type="synonym">Amomum zingiber</name>
    <dbReference type="NCBI Taxonomy" id="94328"/>
    <lineage>
        <taxon>Eukaryota</taxon>
        <taxon>Viridiplantae</taxon>
        <taxon>Streptophyta</taxon>
        <taxon>Embryophyta</taxon>
        <taxon>Tracheophyta</taxon>
        <taxon>Spermatophyta</taxon>
        <taxon>Magnoliopsida</taxon>
        <taxon>Liliopsida</taxon>
        <taxon>Zingiberales</taxon>
        <taxon>Zingiberaceae</taxon>
        <taxon>Zingiber</taxon>
    </lineage>
</organism>
<accession>A0A8J5L630</accession>
<name>A0A8J5L630_ZINOF</name>
<dbReference type="PANTHER" id="PTHR47434:SF2">
    <property type="entry name" value="PROTEIN PTST HOMOLOG 3, CHLOROPLASTIC"/>
    <property type="match status" value="1"/>
</dbReference>
<proteinExistence type="predicted"/>
<keyword evidence="2" id="KW-1185">Reference proteome</keyword>